<protein>
    <recommendedName>
        <fullName evidence="3">BHLH domain-containing protein</fullName>
    </recommendedName>
</protein>
<dbReference type="InterPro" id="IPR036638">
    <property type="entry name" value="HLH_DNA-bd_sf"/>
</dbReference>
<gene>
    <name evidence="4" type="ORF">K491DRAFT_677687</name>
</gene>
<dbReference type="EMBL" id="MU004331">
    <property type="protein sequence ID" value="KAF2656903.1"/>
    <property type="molecule type" value="Genomic_DNA"/>
</dbReference>
<organism evidence="4 5">
    <name type="scientific">Lophiostoma macrostomum CBS 122681</name>
    <dbReference type="NCBI Taxonomy" id="1314788"/>
    <lineage>
        <taxon>Eukaryota</taxon>
        <taxon>Fungi</taxon>
        <taxon>Dikarya</taxon>
        <taxon>Ascomycota</taxon>
        <taxon>Pezizomycotina</taxon>
        <taxon>Dothideomycetes</taxon>
        <taxon>Pleosporomycetidae</taxon>
        <taxon>Pleosporales</taxon>
        <taxon>Lophiostomataceae</taxon>
        <taxon>Lophiostoma</taxon>
    </lineage>
</organism>
<dbReference type="AlphaFoldDB" id="A0A6A6TDE0"/>
<dbReference type="PANTHER" id="PTHR47336">
    <property type="entry name" value="TRANSCRIPTION FACTOR HMS1-RELATED"/>
    <property type="match status" value="1"/>
</dbReference>
<feature type="domain" description="BHLH" evidence="3">
    <location>
        <begin position="330"/>
        <end position="397"/>
    </location>
</feature>
<name>A0A6A6TDE0_9PLEO</name>
<dbReference type="Proteomes" id="UP000799324">
    <property type="component" value="Unassembled WGS sequence"/>
</dbReference>
<feature type="compositionally biased region" description="Basic residues" evidence="2">
    <location>
        <begin position="953"/>
        <end position="962"/>
    </location>
</feature>
<evidence type="ECO:0000313" key="4">
    <source>
        <dbReference type="EMBL" id="KAF2656903.1"/>
    </source>
</evidence>
<feature type="region of interest" description="Disordered" evidence="2">
    <location>
        <begin position="27"/>
        <end position="46"/>
    </location>
</feature>
<feature type="region of interest" description="Disordered" evidence="2">
    <location>
        <begin position="87"/>
        <end position="147"/>
    </location>
</feature>
<dbReference type="Pfam" id="PF00010">
    <property type="entry name" value="HLH"/>
    <property type="match status" value="1"/>
</dbReference>
<keyword evidence="1" id="KW-0175">Coiled coil</keyword>
<feature type="coiled-coil region" evidence="1">
    <location>
        <begin position="387"/>
        <end position="421"/>
    </location>
</feature>
<feature type="compositionally biased region" description="Low complexity" evidence="2">
    <location>
        <begin position="87"/>
        <end position="106"/>
    </location>
</feature>
<dbReference type="InterPro" id="IPR052099">
    <property type="entry name" value="Regulatory_TF_Diverse"/>
</dbReference>
<dbReference type="PANTHER" id="PTHR47336:SF2">
    <property type="entry name" value="TRANSCRIPTION FACTOR HMS1-RELATED"/>
    <property type="match status" value="1"/>
</dbReference>
<dbReference type="PROSITE" id="PS50888">
    <property type="entry name" value="BHLH"/>
    <property type="match status" value="1"/>
</dbReference>
<keyword evidence="5" id="KW-1185">Reference proteome</keyword>
<dbReference type="SMART" id="SM00353">
    <property type="entry name" value="HLH"/>
    <property type="match status" value="1"/>
</dbReference>
<dbReference type="SUPFAM" id="SSF47459">
    <property type="entry name" value="HLH, helix-loop-helix DNA-binding domain"/>
    <property type="match status" value="1"/>
</dbReference>
<feature type="compositionally biased region" description="Polar residues" evidence="2">
    <location>
        <begin position="116"/>
        <end position="147"/>
    </location>
</feature>
<feature type="region of interest" description="Disordered" evidence="2">
    <location>
        <begin position="942"/>
        <end position="969"/>
    </location>
</feature>
<evidence type="ECO:0000256" key="1">
    <source>
        <dbReference type="SAM" id="Coils"/>
    </source>
</evidence>
<dbReference type="OrthoDB" id="2133190at2759"/>
<evidence type="ECO:0000259" key="3">
    <source>
        <dbReference type="PROSITE" id="PS50888"/>
    </source>
</evidence>
<dbReference type="CDD" id="cd11395">
    <property type="entry name" value="bHLHzip_SREBP_like"/>
    <property type="match status" value="1"/>
</dbReference>
<feature type="region of interest" description="Disordered" evidence="2">
    <location>
        <begin position="261"/>
        <end position="342"/>
    </location>
</feature>
<evidence type="ECO:0000256" key="2">
    <source>
        <dbReference type="SAM" id="MobiDB-lite"/>
    </source>
</evidence>
<evidence type="ECO:0000313" key="5">
    <source>
        <dbReference type="Proteomes" id="UP000799324"/>
    </source>
</evidence>
<sequence>MADFNWDDYVLENGLTMLNEQWSDPQQTTTIHPLSEMPKPSTGRKDGSVIDDFTAFNSFLNNTSFGDPLFTPNDYLLSDLEVMQPFGETTAGGESTSESSPEPTSGIALNGPFTARTESSSQTPASTSTGLDQSPSMPLQQRPSVQRAQTYPNPAYESMFPNNMDPGFVEDLTFPDGPVGALHSQQSSVDRSVQPSTTTITKRTKAKTDILSACWTSPLCPNHDQDGPPPNPSSCGGGCAPFLFAPEDTLPTPIINNLLPEPQEVTAEDGIVEIQPRPKKRSESDASSEPSGRQFPNPNTSEVTRMKSESSHASPEEVQPTVEDNKPKSRRRLPHNQVERKYRESLNTQLESLRRVVPALQQNQGGCDGADIEDLPTPSKPSKAVILASATAYIKQVEKDKKSLAEENQLLRTRMKALQALVKCEDCSLMQYFMDLKINQQNPRAAPTTVPLRKDSVPPSCYGTEATTSRIESDVDDARPRLSYARVAIIPSCRRLIKTNSSSQEQLNRDRSIERRRERIRLNRYSAPNISTPHNLSEYVSLDDDEMAGGYIRIAHCAAPTDVDVDTFCFRSICCADVADAGWYGDGDRDVIVAICRAEVEVGVCPNCQASKPQSVYRSKRTICYMSSRHDAVIHKQKRKRWRGVALCSTKRSGHHAGGDHHCKAASAVKIAVMMNKVHPSASTSMAFPNVLDPSCYSPILADAHPPFSMHTHPHRPPLRHQSYTAPETMYKAVSAPHSPILRHRFHNQNLREEVEQNTEFTHSSGYDTMEDASNISLRGSYRPVSLESQHIQIIDQTLPSRPSGASIRPLSDHQNQNENVEHIRLQHQDQALPTVPIPKSSSRPPPARRHSTTSLLHTNHPHTLFPHTHMHLPNLELHIPHPYLPKLDMHMHMSDFSDAITHFLAPNAYNASVSSPTAYHEESCTHMHNQGVAYTSVSGAATGDSEQEIGRPHQRRGSKGAKKVEDGREVDRVDSLDMNVHVQKRHVRFEHNEMGLEGDGNKGEEQSEVNEMEGNIEKPYIDSEATCEDGGPICREAEIERWKVAEERKVAGDCLS</sequence>
<proteinExistence type="predicted"/>
<accession>A0A6A6TDE0</accession>
<dbReference type="InterPro" id="IPR011598">
    <property type="entry name" value="bHLH_dom"/>
</dbReference>
<dbReference type="GO" id="GO:0046983">
    <property type="term" value="F:protein dimerization activity"/>
    <property type="evidence" value="ECO:0007669"/>
    <property type="project" value="InterPro"/>
</dbReference>
<reference evidence="4" key="1">
    <citation type="journal article" date="2020" name="Stud. Mycol.">
        <title>101 Dothideomycetes genomes: a test case for predicting lifestyles and emergence of pathogens.</title>
        <authorList>
            <person name="Haridas S."/>
            <person name="Albert R."/>
            <person name="Binder M."/>
            <person name="Bloem J."/>
            <person name="Labutti K."/>
            <person name="Salamov A."/>
            <person name="Andreopoulos B."/>
            <person name="Baker S."/>
            <person name="Barry K."/>
            <person name="Bills G."/>
            <person name="Bluhm B."/>
            <person name="Cannon C."/>
            <person name="Castanera R."/>
            <person name="Culley D."/>
            <person name="Daum C."/>
            <person name="Ezra D."/>
            <person name="Gonzalez J."/>
            <person name="Henrissat B."/>
            <person name="Kuo A."/>
            <person name="Liang C."/>
            <person name="Lipzen A."/>
            <person name="Lutzoni F."/>
            <person name="Magnuson J."/>
            <person name="Mondo S."/>
            <person name="Nolan M."/>
            <person name="Ohm R."/>
            <person name="Pangilinan J."/>
            <person name="Park H.-J."/>
            <person name="Ramirez L."/>
            <person name="Alfaro M."/>
            <person name="Sun H."/>
            <person name="Tritt A."/>
            <person name="Yoshinaga Y."/>
            <person name="Zwiers L.-H."/>
            <person name="Turgeon B."/>
            <person name="Goodwin S."/>
            <person name="Spatafora J."/>
            <person name="Crous P."/>
            <person name="Grigoriev I."/>
        </authorList>
    </citation>
    <scope>NUCLEOTIDE SEQUENCE</scope>
    <source>
        <strain evidence="4">CBS 122681</strain>
    </source>
</reference>
<feature type="region of interest" description="Disordered" evidence="2">
    <location>
        <begin position="447"/>
        <end position="468"/>
    </location>
</feature>
<feature type="compositionally biased region" description="Polar residues" evidence="2">
    <location>
        <begin position="285"/>
        <end position="303"/>
    </location>
</feature>
<feature type="region of interest" description="Disordered" evidence="2">
    <location>
        <begin position="835"/>
        <end position="854"/>
    </location>
</feature>
<dbReference type="Gene3D" id="4.10.280.10">
    <property type="entry name" value="Helix-loop-helix DNA-binding domain"/>
    <property type="match status" value="1"/>
</dbReference>